<proteinExistence type="predicted"/>
<sequence>MNRRTVLRTAGVTATAGLAGCVESLQEHYQGSFQGLVPIELHSEAERHHDVALEAFMLEEDRQTYDKSFTVRAGETVSAPHLDAVEQRFRATMFFEREGDEQTTEEATITPNLDLVSVWLSDDGLRIELNRGDEDGTTSPAAEPDSGEPEPNETDA</sequence>
<dbReference type="Proteomes" id="UP000199114">
    <property type="component" value="Unassembled WGS sequence"/>
</dbReference>
<dbReference type="AlphaFoldDB" id="A0A1H9CUJ7"/>
<evidence type="ECO:0000256" key="1">
    <source>
        <dbReference type="SAM" id="MobiDB-lite"/>
    </source>
</evidence>
<feature type="compositionally biased region" description="Acidic residues" evidence="1">
    <location>
        <begin position="145"/>
        <end position="156"/>
    </location>
</feature>
<name>A0A1H9CUJ7_9EURY</name>
<dbReference type="PROSITE" id="PS51257">
    <property type="entry name" value="PROKAR_LIPOPROTEIN"/>
    <property type="match status" value="1"/>
</dbReference>
<accession>A0A1H9CUJ7</accession>
<gene>
    <name evidence="2" type="ORF">SAMN04489841_1160</name>
</gene>
<reference evidence="3" key="1">
    <citation type="submission" date="2016-10" db="EMBL/GenBank/DDBJ databases">
        <authorList>
            <person name="Varghese N."/>
            <person name="Submissions S."/>
        </authorList>
    </citation>
    <scope>NUCLEOTIDE SEQUENCE [LARGE SCALE GENOMIC DNA]</scope>
    <source>
        <strain evidence="3">DSM 25055</strain>
    </source>
</reference>
<dbReference type="STRING" id="1186196.SAMN04489841_1160"/>
<evidence type="ECO:0000313" key="2">
    <source>
        <dbReference type="EMBL" id="SEQ04855.1"/>
    </source>
</evidence>
<organism evidence="2 3">
    <name type="scientific">Natrinema salaciae</name>
    <dbReference type="NCBI Taxonomy" id="1186196"/>
    <lineage>
        <taxon>Archaea</taxon>
        <taxon>Methanobacteriati</taxon>
        <taxon>Methanobacteriota</taxon>
        <taxon>Stenosarchaea group</taxon>
        <taxon>Halobacteria</taxon>
        <taxon>Halobacteriales</taxon>
        <taxon>Natrialbaceae</taxon>
        <taxon>Natrinema</taxon>
    </lineage>
</organism>
<keyword evidence="3" id="KW-1185">Reference proteome</keyword>
<evidence type="ECO:0000313" key="3">
    <source>
        <dbReference type="Proteomes" id="UP000199114"/>
    </source>
</evidence>
<feature type="region of interest" description="Disordered" evidence="1">
    <location>
        <begin position="128"/>
        <end position="156"/>
    </location>
</feature>
<dbReference type="EMBL" id="FOFD01000001">
    <property type="protein sequence ID" value="SEQ04855.1"/>
    <property type="molecule type" value="Genomic_DNA"/>
</dbReference>
<protein>
    <submittedName>
        <fullName evidence="2">Uncharacterized protein</fullName>
    </submittedName>
</protein>
<dbReference type="RefSeq" id="WP_245742050.1">
    <property type="nucleotide sequence ID" value="NZ_FOFD01000001.1"/>
</dbReference>